<evidence type="ECO:0000313" key="2">
    <source>
        <dbReference type="Proteomes" id="UP000061630"/>
    </source>
</evidence>
<dbReference type="KEGG" id="tpar:AV541_09545"/>
<protein>
    <submittedName>
        <fullName evidence="1">Uncharacterized protein</fullName>
    </submittedName>
</protein>
<dbReference type="EMBL" id="CP014141">
    <property type="protein sequence ID" value="AMA76125.1"/>
    <property type="molecule type" value="Genomic_DNA"/>
</dbReference>
<accession>A0A0X8D9U2</accession>
<gene>
    <name evidence="1" type="ORF">AV541_09545</name>
</gene>
<dbReference type="AlphaFoldDB" id="A0A0X8D9U2"/>
<evidence type="ECO:0000313" key="1">
    <source>
        <dbReference type="EMBL" id="AMA76125.1"/>
    </source>
</evidence>
<proteinExistence type="predicted"/>
<name>A0A0X8D9U2_9DEIN</name>
<dbReference type="Proteomes" id="UP000061630">
    <property type="component" value="Chromosome"/>
</dbReference>
<reference evidence="1 2" key="1">
    <citation type="submission" date="2016-01" db="EMBL/GenBank/DDBJ databases">
        <title>Genome sequence of Thermus parvatiensis, a thermophile isolated from a hot water spring.</title>
        <authorList>
            <person name="Tripathi C."/>
            <person name="Lal R."/>
        </authorList>
    </citation>
    <scope>NUCLEOTIDE SEQUENCE [LARGE SCALE GENOMIC DNA]</scope>
    <source>
        <strain evidence="1 2">RL</strain>
    </source>
</reference>
<organism evidence="1 2">
    <name type="scientific">Thermus parvatiensis</name>
    <dbReference type="NCBI Taxonomy" id="456163"/>
    <lineage>
        <taxon>Bacteria</taxon>
        <taxon>Thermotogati</taxon>
        <taxon>Deinococcota</taxon>
        <taxon>Deinococci</taxon>
        <taxon>Thermales</taxon>
        <taxon>Thermaceae</taxon>
        <taxon>Thermus</taxon>
    </lineage>
</organism>
<sequence>MPDGGAGTMKRLKLEDLRRIARSHFDDLRVERLEGSLRWEASGRHRYYQTLWAATGRTEREALENLLGLPTDKSDFSPYNAVEELLNGRSS</sequence>